<dbReference type="InterPro" id="IPR005151">
    <property type="entry name" value="Tail-specific_protease"/>
</dbReference>
<dbReference type="Proteomes" id="UP000568664">
    <property type="component" value="Unassembled WGS sequence"/>
</dbReference>
<dbReference type="InterPro" id="IPR029045">
    <property type="entry name" value="ClpP/crotonase-like_dom_sf"/>
</dbReference>
<dbReference type="SMART" id="SM00245">
    <property type="entry name" value="TSPc"/>
    <property type="match status" value="1"/>
</dbReference>
<organism evidence="2 3">
    <name type="scientific">Thalassotalea algicola</name>
    <dbReference type="NCBI Taxonomy" id="2716224"/>
    <lineage>
        <taxon>Bacteria</taxon>
        <taxon>Pseudomonadati</taxon>
        <taxon>Pseudomonadota</taxon>
        <taxon>Gammaproteobacteria</taxon>
        <taxon>Alteromonadales</taxon>
        <taxon>Colwelliaceae</taxon>
        <taxon>Thalassotalea</taxon>
    </lineage>
</organism>
<keyword evidence="3" id="KW-1185">Reference proteome</keyword>
<dbReference type="PANTHER" id="PTHR32060">
    <property type="entry name" value="TAIL-SPECIFIC PROTEASE"/>
    <property type="match status" value="1"/>
</dbReference>
<sequence>MRQFFLIIIFALGSFNVLAKSEINLNELLQPHEVKQDIDQWINFINKTHPQLSYTVKDVDRFYLDVENLKDNINEPISVLDFWRKISIFNSTLSDGHTVITLPKPKELANIHIANGGGIFPYSVVFNNDKLVIKSTIDGKATELRGSEIIEINGKKINDFIAPLLKRTHGDSKAFRKALLQRRFSEYVWLYYGNIKSYDIVLLSKFGKQTQKSINASHIQFDLSDNFNDNFKFEMLDPKNALLTIETFYWGAEYKDVIAFLHDAFSKVQNSSVEHLIIDIRENGGGDDVIWIDGILPYLAKETWKTGSKYKVKVIEGRAKEGQTVGDVLEGDMSFREVKGNVPKFNGDVSVLISDFTYSSSILFANVIQDYQMGQLVGEPTGGRSGQTGGIQALNLANSNLRVISPRFYLERPKGGHNYAPVEPDLPINYDKTIPEQLVNKLINQRNLITN</sequence>
<dbReference type="PANTHER" id="PTHR32060:SF30">
    <property type="entry name" value="CARBOXY-TERMINAL PROCESSING PROTEASE CTPA"/>
    <property type="match status" value="1"/>
</dbReference>
<proteinExistence type="predicted"/>
<accession>A0A7Y0LA98</accession>
<dbReference type="GO" id="GO:0007165">
    <property type="term" value="P:signal transduction"/>
    <property type="evidence" value="ECO:0007669"/>
    <property type="project" value="TreeGrafter"/>
</dbReference>
<gene>
    <name evidence="2" type="ORF">HII17_03670</name>
</gene>
<dbReference type="GO" id="GO:0008236">
    <property type="term" value="F:serine-type peptidase activity"/>
    <property type="evidence" value="ECO:0007669"/>
    <property type="project" value="InterPro"/>
</dbReference>
<reference evidence="2 3" key="1">
    <citation type="submission" date="2020-04" db="EMBL/GenBank/DDBJ databases">
        <title>Thalassotalea sp. M1531, isolated from the surface of marine red alga.</title>
        <authorList>
            <person name="Pang L."/>
            <person name="Lu D.-C."/>
        </authorList>
    </citation>
    <scope>NUCLEOTIDE SEQUENCE [LARGE SCALE GENOMIC DNA]</scope>
    <source>
        <strain evidence="2 3">M1531</strain>
    </source>
</reference>
<protein>
    <recommendedName>
        <fullName evidence="1">Tail specific protease domain-containing protein</fullName>
    </recommendedName>
</protein>
<feature type="domain" description="Tail specific protease" evidence="1">
    <location>
        <begin position="207"/>
        <end position="429"/>
    </location>
</feature>
<evidence type="ECO:0000259" key="1">
    <source>
        <dbReference type="SMART" id="SM00245"/>
    </source>
</evidence>
<dbReference type="AlphaFoldDB" id="A0A7Y0LA98"/>
<dbReference type="SUPFAM" id="SSF52096">
    <property type="entry name" value="ClpP/crotonase"/>
    <property type="match status" value="1"/>
</dbReference>
<name>A0A7Y0LA98_9GAMM</name>
<dbReference type="Gene3D" id="3.90.226.10">
    <property type="entry name" value="2-enoyl-CoA Hydratase, Chain A, domain 1"/>
    <property type="match status" value="1"/>
</dbReference>
<dbReference type="GO" id="GO:0004175">
    <property type="term" value="F:endopeptidase activity"/>
    <property type="evidence" value="ECO:0007669"/>
    <property type="project" value="TreeGrafter"/>
</dbReference>
<dbReference type="Pfam" id="PF03572">
    <property type="entry name" value="Peptidase_S41"/>
    <property type="match status" value="1"/>
</dbReference>
<dbReference type="GO" id="GO:0006508">
    <property type="term" value="P:proteolysis"/>
    <property type="evidence" value="ECO:0007669"/>
    <property type="project" value="InterPro"/>
</dbReference>
<dbReference type="RefSeq" id="WP_169073938.1">
    <property type="nucleotide sequence ID" value="NZ_JABBXH010000001.1"/>
</dbReference>
<dbReference type="GO" id="GO:0030288">
    <property type="term" value="C:outer membrane-bounded periplasmic space"/>
    <property type="evidence" value="ECO:0007669"/>
    <property type="project" value="TreeGrafter"/>
</dbReference>
<evidence type="ECO:0000313" key="2">
    <source>
        <dbReference type="EMBL" id="NMP30652.1"/>
    </source>
</evidence>
<dbReference type="EMBL" id="JABBXH010000001">
    <property type="protein sequence ID" value="NMP30652.1"/>
    <property type="molecule type" value="Genomic_DNA"/>
</dbReference>
<comment type="caution">
    <text evidence="2">The sequence shown here is derived from an EMBL/GenBank/DDBJ whole genome shotgun (WGS) entry which is preliminary data.</text>
</comment>
<evidence type="ECO:0000313" key="3">
    <source>
        <dbReference type="Proteomes" id="UP000568664"/>
    </source>
</evidence>